<feature type="compositionally biased region" description="Basic residues" evidence="5">
    <location>
        <begin position="490"/>
        <end position="501"/>
    </location>
</feature>
<feature type="compositionally biased region" description="Basic and acidic residues" evidence="5">
    <location>
        <begin position="340"/>
        <end position="349"/>
    </location>
</feature>
<protein>
    <recommendedName>
        <fullName evidence="4">DNA-(apurinic or apyrimidinic site) endonuclease</fullName>
        <ecNumber evidence="4">3.1.-.-</ecNumber>
    </recommendedName>
</protein>
<dbReference type="SUPFAM" id="SSF56219">
    <property type="entry name" value="DNase I-like"/>
    <property type="match status" value="1"/>
</dbReference>
<feature type="compositionally biased region" description="Polar residues" evidence="5">
    <location>
        <begin position="326"/>
        <end position="339"/>
    </location>
</feature>
<gene>
    <name evidence="6" type="ORF">M9Y10_044741</name>
</gene>
<dbReference type="Gene3D" id="3.60.10.10">
    <property type="entry name" value="Endonuclease/exonuclease/phosphatase"/>
    <property type="match status" value="1"/>
</dbReference>
<keyword evidence="4" id="KW-0234">DNA repair</keyword>
<evidence type="ECO:0000256" key="5">
    <source>
        <dbReference type="SAM" id="MobiDB-lite"/>
    </source>
</evidence>
<dbReference type="PANTHER" id="PTHR22748:SF6">
    <property type="entry name" value="DNA-(APURINIC OR APYRIMIDINIC SITE) ENDONUCLEASE"/>
    <property type="match status" value="1"/>
</dbReference>
<dbReference type="EMBL" id="JAPFFF010000009">
    <property type="protein sequence ID" value="KAK8882101.1"/>
    <property type="molecule type" value="Genomic_DNA"/>
</dbReference>
<dbReference type="InterPro" id="IPR004808">
    <property type="entry name" value="AP_endonuc_1"/>
</dbReference>
<keyword evidence="2" id="KW-0378">Hydrolase</keyword>
<dbReference type="PROSITE" id="PS51435">
    <property type="entry name" value="AP_NUCLEASE_F1_4"/>
    <property type="match status" value="1"/>
</dbReference>
<feature type="compositionally biased region" description="Basic residues" evidence="5">
    <location>
        <begin position="469"/>
        <end position="478"/>
    </location>
</feature>
<comment type="caution">
    <text evidence="6">The sequence shown here is derived from an EMBL/GenBank/DDBJ whole genome shotgun (WGS) entry which is preliminary data.</text>
</comment>
<evidence type="ECO:0000256" key="4">
    <source>
        <dbReference type="RuleBase" id="RU362131"/>
    </source>
</evidence>
<name>A0ABR2JT88_9EUKA</name>
<dbReference type="Proteomes" id="UP001470230">
    <property type="component" value="Unassembled WGS sequence"/>
</dbReference>
<keyword evidence="4" id="KW-0227">DNA damage</keyword>
<evidence type="ECO:0000313" key="7">
    <source>
        <dbReference type="Proteomes" id="UP001470230"/>
    </source>
</evidence>
<comment type="cofactor">
    <cofactor evidence="4">
        <name>Mg(2+)</name>
        <dbReference type="ChEBI" id="CHEBI:18420"/>
    </cofactor>
    <cofactor evidence="4">
        <name>Mn(2+)</name>
        <dbReference type="ChEBI" id="CHEBI:29035"/>
    </cofactor>
    <text evidence="4">Probably binds two magnesium or manganese ions per subunit.</text>
</comment>
<feature type="region of interest" description="Disordered" evidence="5">
    <location>
        <begin position="321"/>
        <end position="389"/>
    </location>
</feature>
<feature type="compositionally biased region" description="Basic and acidic residues" evidence="5">
    <location>
        <begin position="479"/>
        <end position="489"/>
    </location>
</feature>
<keyword evidence="7" id="KW-1185">Reference proteome</keyword>
<evidence type="ECO:0000256" key="3">
    <source>
        <dbReference type="ARBA" id="ARBA00022842"/>
    </source>
</evidence>
<sequence>MIGQENEEGHESRMIPTDVIKVISYNIPSLQKAFENDFQNFVIAHSPDIICLQVQNDMNKLQKQSGQVKKNGVPSNNALIEKYRLDGYKGYIIANHNISQDCMNPAGTVLYTKIKPIKVSRTDFEENEEKNAQMSHDNSVMTIEFTNFFIVNAIAPEQGETEERVAKWFENLQKLLNDLDGQKTTILCGNFKVAHQVIDIVNANSKDINYYEDAKNRKRFTDFLSDSYVDIFRALYPEKQQFTYFTTEAKNSKESNAKSRIDYFIAPKEAIETKIVVDCSIANSSNFSKHLPVVLLLDKEKLISAEHDLLIESLQPNEKGNEIIYQPNQPEEISEVTENSTKEESKNEIPNDQITDNSNVREKENKETSQAAIKKSNKGNDESAVANNEDIYEYEYENEYEYNDKLNENESDDANEEEEIQLAHGHKIITRRNKGRFFDFSRHAVNNGKGKSRSGRKYDDDDYAPIKRPNARSKPKTKKTTDSNSTEHRGRGRPRKIKPEK</sequence>
<dbReference type="InterPro" id="IPR036691">
    <property type="entry name" value="Endo/exonu/phosph_ase_sf"/>
</dbReference>
<dbReference type="NCBIfam" id="TIGR00633">
    <property type="entry name" value="xth"/>
    <property type="match status" value="1"/>
</dbReference>
<organism evidence="6 7">
    <name type="scientific">Tritrichomonas musculus</name>
    <dbReference type="NCBI Taxonomy" id="1915356"/>
    <lineage>
        <taxon>Eukaryota</taxon>
        <taxon>Metamonada</taxon>
        <taxon>Parabasalia</taxon>
        <taxon>Tritrichomonadida</taxon>
        <taxon>Tritrichomonadidae</taxon>
        <taxon>Tritrichomonas</taxon>
    </lineage>
</organism>
<evidence type="ECO:0000313" key="6">
    <source>
        <dbReference type="EMBL" id="KAK8882101.1"/>
    </source>
</evidence>
<dbReference type="PANTHER" id="PTHR22748">
    <property type="entry name" value="AP ENDONUCLEASE"/>
    <property type="match status" value="1"/>
</dbReference>
<dbReference type="EC" id="3.1.-.-" evidence="4"/>
<keyword evidence="1 4" id="KW-0479">Metal-binding</keyword>
<accession>A0ABR2JT88</accession>
<keyword evidence="6" id="KW-0456">Lyase</keyword>
<evidence type="ECO:0000256" key="2">
    <source>
        <dbReference type="ARBA" id="ARBA00022801"/>
    </source>
</evidence>
<comment type="similarity">
    <text evidence="4">Belongs to the DNA repair enzymes AP/ExoA family.</text>
</comment>
<proteinExistence type="inferred from homology"/>
<keyword evidence="3 4" id="KW-0460">Magnesium</keyword>
<evidence type="ECO:0000256" key="1">
    <source>
        <dbReference type="ARBA" id="ARBA00022723"/>
    </source>
</evidence>
<feature type="region of interest" description="Disordered" evidence="5">
    <location>
        <begin position="443"/>
        <end position="501"/>
    </location>
</feature>
<dbReference type="GO" id="GO:0016829">
    <property type="term" value="F:lyase activity"/>
    <property type="evidence" value="ECO:0007669"/>
    <property type="project" value="UniProtKB-KW"/>
</dbReference>
<reference evidence="6 7" key="1">
    <citation type="submission" date="2024-04" db="EMBL/GenBank/DDBJ databases">
        <title>Tritrichomonas musculus Genome.</title>
        <authorList>
            <person name="Alves-Ferreira E."/>
            <person name="Grigg M."/>
            <person name="Lorenzi H."/>
            <person name="Galac M."/>
        </authorList>
    </citation>
    <scope>NUCLEOTIDE SEQUENCE [LARGE SCALE GENOMIC DNA]</scope>
    <source>
        <strain evidence="6 7">EAF2021</strain>
    </source>
</reference>